<gene>
    <name evidence="11" type="ORF">KHU32_22520</name>
</gene>
<evidence type="ECO:0000313" key="11">
    <source>
        <dbReference type="EMBL" id="MBS7813732.1"/>
    </source>
</evidence>
<dbReference type="Pfam" id="PF01061">
    <property type="entry name" value="ABC2_membrane"/>
    <property type="match status" value="1"/>
</dbReference>
<reference evidence="11 12" key="1">
    <citation type="submission" date="2021-05" db="EMBL/GenBank/DDBJ databases">
        <title>Roseococcus sp. XZZS9, whole genome shotgun sequencing project.</title>
        <authorList>
            <person name="Zhao G."/>
            <person name="Shen L."/>
        </authorList>
    </citation>
    <scope>NUCLEOTIDE SEQUENCE [LARGE SCALE GENOMIC DNA]</scope>
    <source>
        <strain evidence="11 12">XZZS9</strain>
    </source>
</reference>
<evidence type="ECO:0000256" key="6">
    <source>
        <dbReference type="ARBA" id="ARBA00022989"/>
    </source>
</evidence>
<comment type="similarity">
    <text evidence="2">Belongs to the ABC-2 integral membrane protein family.</text>
</comment>
<feature type="transmembrane region" description="Helical" evidence="9">
    <location>
        <begin position="122"/>
        <end position="145"/>
    </location>
</feature>
<evidence type="ECO:0000256" key="5">
    <source>
        <dbReference type="ARBA" id="ARBA00022692"/>
    </source>
</evidence>
<evidence type="ECO:0000256" key="4">
    <source>
        <dbReference type="ARBA" id="ARBA00022475"/>
    </source>
</evidence>
<feature type="transmembrane region" description="Helical" evidence="9">
    <location>
        <begin position="236"/>
        <end position="258"/>
    </location>
</feature>
<proteinExistence type="inferred from homology"/>
<keyword evidence="7" id="KW-0762">Sugar transport</keyword>
<evidence type="ECO:0000256" key="3">
    <source>
        <dbReference type="ARBA" id="ARBA00022448"/>
    </source>
</evidence>
<protein>
    <submittedName>
        <fullName evidence="11">ABC transporter permease</fullName>
    </submittedName>
</protein>
<feature type="transmembrane region" description="Helical" evidence="9">
    <location>
        <begin position="43"/>
        <end position="65"/>
    </location>
</feature>
<feature type="transmembrane region" description="Helical" evidence="9">
    <location>
        <begin position="182"/>
        <end position="201"/>
    </location>
</feature>
<keyword evidence="6 9" id="KW-1133">Transmembrane helix</keyword>
<keyword evidence="8 9" id="KW-0472">Membrane</keyword>
<dbReference type="PANTHER" id="PTHR30413:SF10">
    <property type="entry name" value="CAPSULE POLYSACCHARIDE EXPORT INNER-MEMBRANE PROTEIN CTRC"/>
    <property type="match status" value="1"/>
</dbReference>
<sequence>MHDAGNPQRLQRAVDDLSSGFGLWRLAWALASGDIKERYRGSVLGPLWLTLSTALMLGMLGVLYAKLFRIDLASYLPWLSASLVIWGVLLQSVNDACITMTSSEGVIRQMPLPYTLHALRAVFRNALVAAHNLPLILIVLALFGIMPGWEALMAIPGLILLAFCAFWAGLLFGAVCARFRDIPPIIASIMQIAFFMTPIIWKPELVGHWQPWLPLNPFYSMMEIVRAPLLGRPFPLIEWVASLVYSGLLGVAAFALFARFRNRIAFWV</sequence>
<comment type="subcellular location">
    <subcellularLocation>
        <location evidence="1">Cell membrane</location>
        <topology evidence="1">Multi-pass membrane protein</topology>
    </subcellularLocation>
</comment>
<evidence type="ECO:0000256" key="9">
    <source>
        <dbReference type="SAM" id="Phobius"/>
    </source>
</evidence>
<keyword evidence="12" id="KW-1185">Reference proteome</keyword>
<evidence type="ECO:0000256" key="2">
    <source>
        <dbReference type="ARBA" id="ARBA00007783"/>
    </source>
</evidence>
<accession>A0ABS5QJ61</accession>
<name>A0ABS5QJ61_9PROT</name>
<feature type="transmembrane region" description="Helical" evidence="9">
    <location>
        <begin position="151"/>
        <end position="175"/>
    </location>
</feature>
<evidence type="ECO:0000256" key="1">
    <source>
        <dbReference type="ARBA" id="ARBA00004651"/>
    </source>
</evidence>
<organism evidence="11 12">
    <name type="scientific">Roseococcus pinisoli</name>
    <dbReference type="NCBI Taxonomy" id="2835040"/>
    <lineage>
        <taxon>Bacteria</taxon>
        <taxon>Pseudomonadati</taxon>
        <taxon>Pseudomonadota</taxon>
        <taxon>Alphaproteobacteria</taxon>
        <taxon>Acetobacterales</taxon>
        <taxon>Roseomonadaceae</taxon>
        <taxon>Roseococcus</taxon>
    </lineage>
</organism>
<dbReference type="EMBL" id="JAHCDA010000006">
    <property type="protein sequence ID" value="MBS7813732.1"/>
    <property type="molecule type" value="Genomic_DNA"/>
</dbReference>
<keyword evidence="4" id="KW-1003">Cell membrane</keyword>
<dbReference type="PANTHER" id="PTHR30413">
    <property type="entry name" value="INNER MEMBRANE TRANSPORT PERMEASE"/>
    <property type="match status" value="1"/>
</dbReference>
<comment type="caution">
    <text evidence="11">The sequence shown here is derived from an EMBL/GenBank/DDBJ whole genome shotgun (WGS) entry which is preliminary data.</text>
</comment>
<feature type="transmembrane region" description="Helical" evidence="9">
    <location>
        <begin position="77"/>
        <end position="101"/>
    </location>
</feature>
<dbReference type="InterPro" id="IPR013525">
    <property type="entry name" value="ABC2_TM"/>
</dbReference>
<keyword evidence="5 9" id="KW-0812">Transmembrane</keyword>
<keyword evidence="3" id="KW-0813">Transport</keyword>
<evidence type="ECO:0000313" key="12">
    <source>
        <dbReference type="Proteomes" id="UP000766336"/>
    </source>
</evidence>
<keyword evidence="7" id="KW-0625">Polysaccharide transport</keyword>
<evidence type="ECO:0000259" key="10">
    <source>
        <dbReference type="Pfam" id="PF01061"/>
    </source>
</evidence>
<dbReference type="Proteomes" id="UP000766336">
    <property type="component" value="Unassembled WGS sequence"/>
</dbReference>
<evidence type="ECO:0000256" key="8">
    <source>
        <dbReference type="ARBA" id="ARBA00023136"/>
    </source>
</evidence>
<evidence type="ECO:0000256" key="7">
    <source>
        <dbReference type="ARBA" id="ARBA00023047"/>
    </source>
</evidence>
<feature type="domain" description="ABC-2 type transporter transmembrane" evidence="10">
    <location>
        <begin position="27"/>
        <end position="228"/>
    </location>
</feature>